<protein>
    <submittedName>
        <fullName evidence="2">Uncharacterized protein</fullName>
    </submittedName>
</protein>
<feature type="compositionally biased region" description="Polar residues" evidence="1">
    <location>
        <begin position="70"/>
        <end position="79"/>
    </location>
</feature>
<dbReference type="Proteomes" id="UP000607653">
    <property type="component" value="Unassembled WGS sequence"/>
</dbReference>
<dbReference type="InterPro" id="IPR007573">
    <property type="entry name" value="QWRF"/>
</dbReference>
<sequence>MDANSKNGSLVPSGLTTSDTESGSSGRTSGVQECNGVSQAWIGPHGISVPTRFWQETNSRLRHLKDPSLPLSTNTSSRMTAPPKLISSKKPLSLSNGPISSPQIISTIGNRTLSDIGRLHHLL</sequence>
<organism evidence="2 3">
    <name type="scientific">Nelumbo nucifera</name>
    <name type="common">Sacred lotus</name>
    <dbReference type="NCBI Taxonomy" id="4432"/>
    <lineage>
        <taxon>Eukaryota</taxon>
        <taxon>Viridiplantae</taxon>
        <taxon>Streptophyta</taxon>
        <taxon>Embryophyta</taxon>
        <taxon>Tracheophyta</taxon>
        <taxon>Spermatophyta</taxon>
        <taxon>Magnoliopsida</taxon>
        <taxon>Proteales</taxon>
        <taxon>Nelumbonaceae</taxon>
        <taxon>Nelumbo</taxon>
    </lineage>
</organism>
<feature type="compositionally biased region" description="Polar residues" evidence="1">
    <location>
        <begin position="1"/>
        <end position="38"/>
    </location>
</feature>
<gene>
    <name evidence="2" type="ORF">HUJ06_020618</name>
</gene>
<evidence type="ECO:0000256" key="1">
    <source>
        <dbReference type="SAM" id="MobiDB-lite"/>
    </source>
</evidence>
<dbReference type="EMBL" id="DUZY01000001">
    <property type="protein sequence ID" value="DAD19155.1"/>
    <property type="molecule type" value="Genomic_DNA"/>
</dbReference>
<feature type="region of interest" description="Disordered" evidence="1">
    <location>
        <begin position="1"/>
        <end position="45"/>
    </location>
</feature>
<evidence type="ECO:0000313" key="3">
    <source>
        <dbReference type="Proteomes" id="UP000607653"/>
    </source>
</evidence>
<evidence type="ECO:0000313" key="2">
    <source>
        <dbReference type="EMBL" id="DAD19155.1"/>
    </source>
</evidence>
<name>A0A822XK16_NELNU</name>
<proteinExistence type="predicted"/>
<reference evidence="2 3" key="1">
    <citation type="journal article" date="2020" name="Mol. Biol. Evol.">
        <title>Distinct Expression and Methylation Patterns for Genes with Different Fates following a Single Whole-Genome Duplication in Flowering Plants.</title>
        <authorList>
            <person name="Shi T."/>
            <person name="Rahmani R.S."/>
            <person name="Gugger P.F."/>
            <person name="Wang M."/>
            <person name="Li H."/>
            <person name="Zhang Y."/>
            <person name="Li Z."/>
            <person name="Wang Q."/>
            <person name="Van de Peer Y."/>
            <person name="Marchal K."/>
            <person name="Chen J."/>
        </authorList>
    </citation>
    <scope>NUCLEOTIDE SEQUENCE [LARGE SCALE GENOMIC DNA]</scope>
    <source>
        <tissue evidence="2">Leaf</tissue>
    </source>
</reference>
<feature type="region of interest" description="Disordered" evidence="1">
    <location>
        <begin position="65"/>
        <end position="101"/>
    </location>
</feature>
<feature type="compositionally biased region" description="Low complexity" evidence="1">
    <location>
        <begin position="82"/>
        <end position="95"/>
    </location>
</feature>
<accession>A0A822XK16</accession>
<dbReference type="Pfam" id="PF04484">
    <property type="entry name" value="QWRF"/>
    <property type="match status" value="1"/>
</dbReference>
<comment type="caution">
    <text evidence="2">The sequence shown here is derived from an EMBL/GenBank/DDBJ whole genome shotgun (WGS) entry which is preliminary data.</text>
</comment>
<dbReference type="AlphaFoldDB" id="A0A822XK16"/>
<keyword evidence="3" id="KW-1185">Reference proteome</keyword>